<comment type="subcellular location">
    <subcellularLocation>
        <location evidence="2">Mitochondrion intermembrane space</location>
    </subcellularLocation>
</comment>
<dbReference type="GO" id="GO:0005758">
    <property type="term" value="C:mitochondrial intermembrane space"/>
    <property type="evidence" value="ECO:0007669"/>
    <property type="project" value="UniProtKB-SubCell"/>
</dbReference>
<dbReference type="FunFam" id="1.20.120.310:FF:000003">
    <property type="entry name" value="Sulfhydryl oxidase"/>
    <property type="match status" value="1"/>
</dbReference>
<evidence type="ECO:0000256" key="3">
    <source>
        <dbReference type="ARBA" id="ARBA00022630"/>
    </source>
</evidence>
<dbReference type="InterPro" id="IPR017905">
    <property type="entry name" value="ERV/ALR_sulphydryl_oxidase"/>
</dbReference>
<feature type="domain" description="ERV/ALR sulfhydryl oxidase" evidence="11">
    <location>
        <begin position="64"/>
        <end position="164"/>
    </location>
</feature>
<evidence type="ECO:0000256" key="2">
    <source>
        <dbReference type="ARBA" id="ARBA00004569"/>
    </source>
</evidence>
<evidence type="ECO:0000313" key="13">
    <source>
        <dbReference type="Proteomes" id="UP000593567"/>
    </source>
</evidence>
<dbReference type="EMBL" id="VXIV02002489">
    <property type="protein sequence ID" value="KAF6025170.1"/>
    <property type="molecule type" value="Genomic_DNA"/>
</dbReference>
<protein>
    <recommendedName>
        <fullName evidence="9">Sulfhydryl oxidase</fullName>
        <ecNumber evidence="9">1.8.3.2</ecNumber>
    </recommendedName>
</protein>
<evidence type="ECO:0000256" key="6">
    <source>
        <dbReference type="ARBA" id="ARBA00023128"/>
    </source>
</evidence>
<dbReference type="PANTHER" id="PTHR12645">
    <property type="entry name" value="ALR/ERV"/>
    <property type="match status" value="1"/>
</dbReference>
<reference evidence="12" key="1">
    <citation type="submission" date="2020-06" db="EMBL/GenBank/DDBJ databases">
        <title>Draft genome of Bugula neritina, a colonial animal packing powerful symbionts and potential medicines.</title>
        <authorList>
            <person name="Rayko M."/>
        </authorList>
    </citation>
    <scope>NUCLEOTIDE SEQUENCE [LARGE SCALE GENOMIC DNA]</scope>
    <source>
        <strain evidence="12">Kwan_BN1</strain>
    </source>
</reference>
<evidence type="ECO:0000256" key="10">
    <source>
        <dbReference type="SAM" id="MobiDB-lite"/>
    </source>
</evidence>
<dbReference type="Pfam" id="PF04777">
    <property type="entry name" value="Evr1_Alr"/>
    <property type="match status" value="1"/>
</dbReference>
<keyword evidence="5 9" id="KW-0560">Oxidoreductase</keyword>
<dbReference type="PANTHER" id="PTHR12645:SF0">
    <property type="entry name" value="FAD-LINKED SULFHYDRYL OXIDASE ALR"/>
    <property type="match status" value="1"/>
</dbReference>
<feature type="compositionally biased region" description="Polar residues" evidence="10">
    <location>
        <begin position="8"/>
        <end position="18"/>
    </location>
</feature>
<dbReference type="InterPro" id="IPR036774">
    <property type="entry name" value="ERV/ALR_sulphydryl_oxid_sf"/>
</dbReference>
<comment type="caution">
    <text evidence="12">The sequence shown here is derived from an EMBL/GenBank/DDBJ whole genome shotgun (WGS) entry which is preliminary data.</text>
</comment>
<evidence type="ECO:0000256" key="1">
    <source>
        <dbReference type="ARBA" id="ARBA00001974"/>
    </source>
</evidence>
<evidence type="ECO:0000259" key="11">
    <source>
        <dbReference type="PROSITE" id="PS51324"/>
    </source>
</evidence>
<dbReference type="InterPro" id="IPR039799">
    <property type="entry name" value="ALR/ERV"/>
</dbReference>
<gene>
    <name evidence="12" type="ORF">EB796_016547</name>
</gene>
<dbReference type="EC" id="1.8.3.2" evidence="9"/>
<dbReference type="PROSITE" id="PS51324">
    <property type="entry name" value="ERV_ALR"/>
    <property type="match status" value="1"/>
</dbReference>
<keyword evidence="6" id="KW-0496">Mitochondrion</keyword>
<keyword evidence="3 9" id="KW-0285">Flavoprotein</keyword>
<comment type="catalytic activity">
    <reaction evidence="8 9">
        <text>2 R'C(R)SH + O2 = R'C(R)S-S(R)CR' + H2O2</text>
        <dbReference type="Rhea" id="RHEA:17357"/>
        <dbReference type="ChEBI" id="CHEBI:15379"/>
        <dbReference type="ChEBI" id="CHEBI:16240"/>
        <dbReference type="ChEBI" id="CHEBI:16520"/>
        <dbReference type="ChEBI" id="CHEBI:17412"/>
        <dbReference type="EC" id="1.8.3.2"/>
    </reaction>
</comment>
<feature type="region of interest" description="Disordered" evidence="10">
    <location>
        <begin position="1"/>
        <end position="20"/>
    </location>
</feature>
<dbReference type="OrthoDB" id="17199at2759"/>
<keyword evidence="4 9" id="KW-0274">FAD</keyword>
<dbReference type="Gene3D" id="1.20.120.310">
    <property type="entry name" value="ERV/ALR sulfhydryl oxidase domain"/>
    <property type="match status" value="1"/>
</dbReference>
<dbReference type="Proteomes" id="UP000593567">
    <property type="component" value="Unassembled WGS sequence"/>
</dbReference>
<evidence type="ECO:0000256" key="4">
    <source>
        <dbReference type="ARBA" id="ARBA00022827"/>
    </source>
</evidence>
<evidence type="ECO:0000256" key="7">
    <source>
        <dbReference type="ARBA" id="ARBA00023157"/>
    </source>
</evidence>
<dbReference type="AlphaFoldDB" id="A0A7J7JG20"/>
<organism evidence="12 13">
    <name type="scientific">Bugula neritina</name>
    <name type="common">Brown bryozoan</name>
    <name type="synonym">Sertularia neritina</name>
    <dbReference type="NCBI Taxonomy" id="10212"/>
    <lineage>
        <taxon>Eukaryota</taxon>
        <taxon>Metazoa</taxon>
        <taxon>Spiralia</taxon>
        <taxon>Lophotrochozoa</taxon>
        <taxon>Bryozoa</taxon>
        <taxon>Gymnolaemata</taxon>
        <taxon>Cheilostomatida</taxon>
        <taxon>Flustrina</taxon>
        <taxon>Buguloidea</taxon>
        <taxon>Bugulidae</taxon>
        <taxon>Bugula</taxon>
    </lineage>
</organism>
<evidence type="ECO:0000256" key="5">
    <source>
        <dbReference type="ARBA" id="ARBA00023002"/>
    </source>
</evidence>
<evidence type="ECO:0000313" key="12">
    <source>
        <dbReference type="EMBL" id="KAF6025170.1"/>
    </source>
</evidence>
<dbReference type="GO" id="GO:0016971">
    <property type="term" value="F:flavin-dependent sulfhydryl oxidase activity"/>
    <property type="evidence" value="ECO:0007669"/>
    <property type="project" value="InterPro"/>
</dbReference>
<keyword evidence="13" id="KW-1185">Reference proteome</keyword>
<evidence type="ECO:0000256" key="9">
    <source>
        <dbReference type="RuleBase" id="RU371123"/>
    </source>
</evidence>
<dbReference type="GO" id="GO:0050660">
    <property type="term" value="F:flavin adenine dinucleotide binding"/>
    <property type="evidence" value="ECO:0007669"/>
    <property type="project" value="TreeGrafter"/>
</dbReference>
<comment type="cofactor">
    <cofactor evidence="1 9">
        <name>FAD</name>
        <dbReference type="ChEBI" id="CHEBI:57692"/>
    </cofactor>
</comment>
<name>A0A7J7JG20_BUGNE</name>
<proteinExistence type="predicted"/>
<dbReference type="SUPFAM" id="SSF69000">
    <property type="entry name" value="FAD-dependent thiol oxidase"/>
    <property type="match status" value="1"/>
</dbReference>
<evidence type="ECO:0000256" key="8">
    <source>
        <dbReference type="ARBA" id="ARBA00048864"/>
    </source>
</evidence>
<keyword evidence="7" id="KW-1015">Disulfide bond</keyword>
<accession>A0A7J7JG20</accession>
<sequence length="174" mass="19937">MPVFAAMNNPNNDQSSSAAGDVFQASKKPCRSCVDFKSWMKSQNKAATVESTTNQKPETTTHECPLDINELGRNTWGLLHTMAANYPDQPTSDDQHRVKQFLSAFSFLYPCEMCAYDFRKRMHKEPPPTDSQSNLSQWMCRMHNQINQMLGKELFDCKKVDERWRDGWKDGSCG</sequence>